<dbReference type="Proteomes" id="UP000600071">
    <property type="component" value="Unassembled WGS sequence"/>
</dbReference>
<protein>
    <submittedName>
        <fullName evidence="2">Uncharacterized protein</fullName>
    </submittedName>
</protein>
<accession>A0A833E8I5</accession>
<feature type="compositionally biased region" description="Low complexity" evidence="1">
    <location>
        <begin position="187"/>
        <end position="199"/>
    </location>
</feature>
<gene>
    <name evidence="2" type="ORF">EYH50_00990</name>
</gene>
<proteinExistence type="predicted"/>
<sequence>MLASRVKHDIESGKPCLMLVDVVKLASEFIEKHGSCNTPQGSAYLVFLSGQLDSLNKIVFDKSMEAMSAHLENIAEEVYSILSIMLTRYALHEINLINNVAAILRSEMNLNSERAIRLLSIVEPFIFAAIARYLAIVYLVSVTPSEHLPHMTVSLERVVSGYMTEEERAFTAIKFYVNMIAAQANPASGGSDAGEASEGNRGYPAET</sequence>
<name>A0A833E8I5_9CREN</name>
<dbReference type="AlphaFoldDB" id="A0A833E8I5"/>
<dbReference type="EMBL" id="DQVR01000027">
    <property type="protein sequence ID" value="HIQ23607.1"/>
    <property type="molecule type" value="Genomic_DNA"/>
</dbReference>
<reference evidence="2" key="1">
    <citation type="journal article" date="2020" name="ISME J.">
        <title>Gammaproteobacteria mediating utilization of methyl-, sulfur- and petroleum organic compounds in deep ocean hydrothermal plumes.</title>
        <authorList>
            <person name="Zhou Z."/>
            <person name="Liu Y."/>
            <person name="Pan J."/>
            <person name="Cron B.R."/>
            <person name="Toner B.M."/>
            <person name="Anantharaman K."/>
            <person name="Breier J.A."/>
            <person name="Dick G.J."/>
            <person name="Li M."/>
        </authorList>
    </citation>
    <scope>NUCLEOTIDE SEQUENCE</scope>
    <source>
        <strain evidence="2">SZUA-1523</strain>
    </source>
</reference>
<evidence type="ECO:0000256" key="1">
    <source>
        <dbReference type="SAM" id="MobiDB-lite"/>
    </source>
</evidence>
<evidence type="ECO:0000313" key="2">
    <source>
        <dbReference type="EMBL" id="HIQ23607.1"/>
    </source>
</evidence>
<organism evidence="2 3">
    <name type="scientific">Pyrodictium delaneyi</name>
    <dbReference type="NCBI Taxonomy" id="1273541"/>
    <lineage>
        <taxon>Archaea</taxon>
        <taxon>Thermoproteota</taxon>
        <taxon>Thermoprotei</taxon>
        <taxon>Desulfurococcales</taxon>
        <taxon>Pyrodictiaceae</taxon>
        <taxon>Pyrodictium</taxon>
    </lineage>
</organism>
<comment type="caution">
    <text evidence="2">The sequence shown here is derived from an EMBL/GenBank/DDBJ whole genome shotgun (WGS) entry which is preliminary data.</text>
</comment>
<evidence type="ECO:0000313" key="3">
    <source>
        <dbReference type="Proteomes" id="UP000600071"/>
    </source>
</evidence>
<feature type="region of interest" description="Disordered" evidence="1">
    <location>
        <begin position="185"/>
        <end position="207"/>
    </location>
</feature>